<reference evidence="2 3" key="1">
    <citation type="submission" date="2016-10" db="EMBL/GenBank/DDBJ databases">
        <title>The genome sequence of Colletotrichum fioriniae PJ7.</title>
        <authorList>
            <person name="Baroncelli R."/>
        </authorList>
    </citation>
    <scope>NUCLEOTIDE SEQUENCE [LARGE SCALE GENOMIC DNA]</scope>
    <source>
        <strain evidence="2 3">Tom-12</strain>
    </source>
</reference>
<comment type="caution">
    <text evidence="2">The sequence shown here is derived from an EMBL/GenBank/DDBJ whole genome shotgun (WGS) entry which is preliminary data.</text>
</comment>
<dbReference type="RefSeq" id="XP_060376414.1">
    <property type="nucleotide sequence ID" value="XM_060528994.1"/>
</dbReference>
<feature type="region of interest" description="Disordered" evidence="1">
    <location>
        <begin position="66"/>
        <end position="94"/>
    </location>
</feature>
<gene>
    <name evidence="2" type="ORF">CTAM01_12989</name>
</gene>
<keyword evidence="3" id="KW-1185">Reference proteome</keyword>
<feature type="region of interest" description="Disordered" evidence="1">
    <location>
        <begin position="1"/>
        <end position="28"/>
    </location>
</feature>
<evidence type="ECO:0000256" key="1">
    <source>
        <dbReference type="SAM" id="MobiDB-lite"/>
    </source>
</evidence>
<dbReference type="GeneID" id="85413232"/>
<protein>
    <submittedName>
        <fullName evidence="2">Uncharacterized protein</fullName>
    </submittedName>
</protein>
<accession>A0ABQ9QTB3</accession>
<dbReference type="Proteomes" id="UP001227543">
    <property type="component" value="Unassembled WGS sequence"/>
</dbReference>
<feature type="compositionally biased region" description="Basic and acidic residues" evidence="1">
    <location>
        <begin position="68"/>
        <end position="78"/>
    </location>
</feature>
<organism evidence="2 3">
    <name type="scientific">Colletotrichum tamarilloi</name>
    <dbReference type="NCBI Taxonomy" id="1209934"/>
    <lineage>
        <taxon>Eukaryota</taxon>
        <taxon>Fungi</taxon>
        <taxon>Dikarya</taxon>
        <taxon>Ascomycota</taxon>
        <taxon>Pezizomycotina</taxon>
        <taxon>Sordariomycetes</taxon>
        <taxon>Hypocreomycetidae</taxon>
        <taxon>Glomerellales</taxon>
        <taxon>Glomerellaceae</taxon>
        <taxon>Colletotrichum</taxon>
        <taxon>Colletotrichum acutatum species complex</taxon>
    </lineage>
</organism>
<dbReference type="EMBL" id="MLFU01000086">
    <property type="protein sequence ID" value="KAK1484484.1"/>
    <property type="molecule type" value="Genomic_DNA"/>
</dbReference>
<proteinExistence type="predicted"/>
<evidence type="ECO:0000313" key="2">
    <source>
        <dbReference type="EMBL" id="KAK1484484.1"/>
    </source>
</evidence>
<name>A0ABQ9QTB3_9PEZI</name>
<sequence>MRRLPNVDSREHPGTHYDIPTPPGAGRRCVRQTSSLAVAKAAADDRPFFGVLWADLVEKRINVRRSLANHDELNRDQPTESENCYNGLEPDVVP</sequence>
<evidence type="ECO:0000313" key="3">
    <source>
        <dbReference type="Proteomes" id="UP001227543"/>
    </source>
</evidence>